<organism evidence="2 3">
    <name type="scientific">Paenibacillus sedimenti</name>
    <dbReference type="NCBI Taxonomy" id="2770274"/>
    <lineage>
        <taxon>Bacteria</taxon>
        <taxon>Bacillati</taxon>
        <taxon>Bacillota</taxon>
        <taxon>Bacilli</taxon>
        <taxon>Bacillales</taxon>
        <taxon>Paenibacillaceae</taxon>
        <taxon>Paenibacillus</taxon>
    </lineage>
</organism>
<dbReference type="PANTHER" id="PTHR33608:SF7">
    <property type="entry name" value="DUF58 DOMAIN-CONTAINING PROTEIN"/>
    <property type="match status" value="1"/>
</dbReference>
<sequence>MSGNGWDLLDPALLQRLEQMNIAAKSRIRGTMQGKRRSTDFGSSLEFADYRLYTPGDDTRQLDWHAYGRTGKPFIKLFMDEQELQVNLWLDASQSMNFSSKWEYAKQLAAAIGYISLSRYDRVSAAVFTSQITKQLKLFRGKGSSLRFFNFLSGSQAEGLGDMGAVFRNPSILPRQSGMTWLFSDFLYEQGVEEALTYLLAAKQEVAAIQILAPEELAPELAGELRLIDSETGAAKEVAMSSKILQAYRKAVEQYTSGLKAFCYERGITYVLAVTSVPIDEFLLGELRRKGLMR</sequence>
<dbReference type="AlphaFoldDB" id="A0A926KJX3"/>
<gene>
    <name evidence="2" type="ORF">ICC18_03255</name>
</gene>
<dbReference type="PANTHER" id="PTHR33608">
    <property type="entry name" value="BLL2464 PROTEIN"/>
    <property type="match status" value="1"/>
</dbReference>
<dbReference type="Proteomes" id="UP000650466">
    <property type="component" value="Unassembled WGS sequence"/>
</dbReference>
<evidence type="ECO:0000259" key="1">
    <source>
        <dbReference type="Pfam" id="PF01882"/>
    </source>
</evidence>
<comment type="caution">
    <text evidence="2">The sequence shown here is derived from an EMBL/GenBank/DDBJ whole genome shotgun (WGS) entry which is preliminary data.</text>
</comment>
<name>A0A926KJX3_9BACL</name>
<evidence type="ECO:0000313" key="3">
    <source>
        <dbReference type="Proteomes" id="UP000650466"/>
    </source>
</evidence>
<reference evidence="2" key="1">
    <citation type="submission" date="2020-09" db="EMBL/GenBank/DDBJ databases">
        <title>Draft Genome Sequence of Paenibacillus sp. WST5.</title>
        <authorList>
            <person name="Bao Z."/>
        </authorList>
    </citation>
    <scope>NUCLEOTIDE SEQUENCE</scope>
    <source>
        <strain evidence="2">WST5</strain>
    </source>
</reference>
<feature type="domain" description="DUF58" evidence="1">
    <location>
        <begin position="49"/>
        <end position="253"/>
    </location>
</feature>
<dbReference type="InterPro" id="IPR036465">
    <property type="entry name" value="vWFA_dom_sf"/>
</dbReference>
<dbReference type="Pfam" id="PF01882">
    <property type="entry name" value="DUF58"/>
    <property type="match status" value="1"/>
</dbReference>
<dbReference type="RefSeq" id="WP_188172923.1">
    <property type="nucleotide sequence ID" value="NZ_JACVVD010000001.1"/>
</dbReference>
<proteinExistence type="predicted"/>
<accession>A0A926KJX3</accession>
<dbReference type="EMBL" id="JACVVD010000001">
    <property type="protein sequence ID" value="MBD0379142.1"/>
    <property type="molecule type" value="Genomic_DNA"/>
</dbReference>
<dbReference type="SUPFAM" id="SSF53300">
    <property type="entry name" value="vWA-like"/>
    <property type="match status" value="1"/>
</dbReference>
<protein>
    <submittedName>
        <fullName evidence="2">DUF58 domain-containing protein</fullName>
    </submittedName>
</protein>
<keyword evidence="3" id="KW-1185">Reference proteome</keyword>
<dbReference type="InterPro" id="IPR002881">
    <property type="entry name" value="DUF58"/>
</dbReference>
<evidence type="ECO:0000313" key="2">
    <source>
        <dbReference type="EMBL" id="MBD0379142.1"/>
    </source>
</evidence>